<keyword evidence="2" id="KW-0472">Membrane</keyword>
<dbReference type="Proteomes" id="UP000698800">
    <property type="component" value="Unassembled WGS sequence"/>
</dbReference>
<evidence type="ECO:0000313" key="4">
    <source>
        <dbReference type="Proteomes" id="UP000698800"/>
    </source>
</evidence>
<feature type="transmembrane region" description="Helical" evidence="2">
    <location>
        <begin position="53"/>
        <end position="74"/>
    </location>
</feature>
<organism evidence="3 4">
    <name type="scientific">Glutinoglossum americanum</name>
    <dbReference type="NCBI Taxonomy" id="1670608"/>
    <lineage>
        <taxon>Eukaryota</taxon>
        <taxon>Fungi</taxon>
        <taxon>Dikarya</taxon>
        <taxon>Ascomycota</taxon>
        <taxon>Pezizomycotina</taxon>
        <taxon>Geoglossomycetes</taxon>
        <taxon>Geoglossales</taxon>
        <taxon>Geoglossaceae</taxon>
        <taxon>Glutinoglossum</taxon>
    </lineage>
</organism>
<keyword evidence="4" id="KW-1185">Reference proteome</keyword>
<evidence type="ECO:0000256" key="1">
    <source>
        <dbReference type="SAM" id="MobiDB-lite"/>
    </source>
</evidence>
<evidence type="ECO:0008006" key="5">
    <source>
        <dbReference type="Google" id="ProtNLM"/>
    </source>
</evidence>
<evidence type="ECO:0000313" key="3">
    <source>
        <dbReference type="EMBL" id="KAH0536534.1"/>
    </source>
</evidence>
<reference evidence="3" key="1">
    <citation type="submission" date="2021-03" db="EMBL/GenBank/DDBJ databases">
        <title>Comparative genomics and phylogenomic investigation of the class Geoglossomycetes provide insights into ecological specialization and systematics.</title>
        <authorList>
            <person name="Melie T."/>
            <person name="Pirro S."/>
            <person name="Miller A.N."/>
            <person name="Quandt A."/>
        </authorList>
    </citation>
    <scope>NUCLEOTIDE SEQUENCE</scope>
    <source>
        <strain evidence="3">GBOQ0MN5Z8</strain>
    </source>
</reference>
<dbReference type="Gene3D" id="2.120.10.70">
    <property type="entry name" value="Fucose-specific lectin"/>
    <property type="match status" value="1"/>
</dbReference>
<dbReference type="EMBL" id="JAGHQL010000199">
    <property type="protein sequence ID" value="KAH0536534.1"/>
    <property type="molecule type" value="Genomic_DNA"/>
</dbReference>
<dbReference type="AlphaFoldDB" id="A0A9P8HSC1"/>
<feature type="region of interest" description="Disordered" evidence="1">
    <location>
        <begin position="75"/>
        <end position="97"/>
    </location>
</feature>
<keyword evidence="2" id="KW-1133">Transmembrane helix</keyword>
<feature type="compositionally biased region" description="Low complexity" evidence="1">
    <location>
        <begin position="85"/>
        <end position="97"/>
    </location>
</feature>
<dbReference type="OrthoDB" id="3923199at2759"/>
<proteinExistence type="predicted"/>
<accession>A0A9P8HSC1</accession>
<evidence type="ECO:0000256" key="2">
    <source>
        <dbReference type="SAM" id="Phobius"/>
    </source>
</evidence>
<dbReference type="SUPFAM" id="SSF89372">
    <property type="entry name" value="Fucose-specific lectin"/>
    <property type="match status" value="1"/>
</dbReference>
<comment type="caution">
    <text evidence="3">The sequence shown here is derived from an EMBL/GenBank/DDBJ whole genome shotgun (WGS) entry which is preliminary data.</text>
</comment>
<protein>
    <recommendedName>
        <fullName evidence="5">Fucose-specific lectin</fullName>
    </recommendedName>
</protein>
<gene>
    <name evidence="3" type="ORF">FGG08_006607</name>
</gene>
<sequence>MESSPLQRQQEGMEVIPSEIQQTGMEAVLPSVPISQDAIIHNRRDLGKRFRRWSFISVALLVVITLAVVLPTTIRRKHSRPSPSPTSSVPTPSSLPLPDSGIYDNTGIAALGSEDGTGGFHLFYQHQSGQIRFATYRSGGWFKDNPSNIVTKDARNGTALAGIGYVENSTHYMHILFVDVKSNLQETIYDNITNIWSPGSLGGRWPVPKVRRIALGGCYTPLWGQPDGSPETLAPSMGIQYGSTNYAIQQLCWRPPSGWVLCWVRGDFNPTAGATCTYSSNRGSISNIWLQNVRGNGLQQVWYEHDPNNPDNNTAFEVWNGVTYTDMKFGSAIGVVSYERLYHYVYIQNTADTVIEVDIMGEARETRVRNTTGIDRGLPDTWIASIVEPLGSADKDIHLFFQTQNGKITQFVRGIEHSVWVNRGFVPL</sequence>
<name>A0A9P8HSC1_9PEZI</name>
<keyword evidence="2" id="KW-0812">Transmembrane</keyword>